<dbReference type="InterPro" id="IPR001789">
    <property type="entry name" value="Sig_transdc_resp-reg_receiver"/>
</dbReference>
<keyword evidence="7" id="KW-0808">Transferase</keyword>
<evidence type="ECO:0000313" key="7">
    <source>
        <dbReference type="EMBL" id="SKA98336.1"/>
    </source>
</evidence>
<evidence type="ECO:0000256" key="2">
    <source>
        <dbReference type="ARBA" id="ARBA00012438"/>
    </source>
</evidence>
<dbReference type="STRING" id="48467.SAMN02745166_02732"/>
<dbReference type="Gene3D" id="3.40.50.2300">
    <property type="match status" value="1"/>
</dbReference>
<dbReference type="InterPro" id="IPR011006">
    <property type="entry name" value="CheY-like_superfamily"/>
</dbReference>
<organism evidence="7 8">
    <name type="scientific">Prosthecobacter debontii</name>
    <dbReference type="NCBI Taxonomy" id="48467"/>
    <lineage>
        <taxon>Bacteria</taxon>
        <taxon>Pseudomonadati</taxon>
        <taxon>Verrucomicrobiota</taxon>
        <taxon>Verrucomicrobiia</taxon>
        <taxon>Verrucomicrobiales</taxon>
        <taxon>Verrucomicrobiaceae</taxon>
        <taxon>Prosthecobacter</taxon>
    </lineage>
</organism>
<dbReference type="AlphaFoldDB" id="A0A1T4Y9A6"/>
<dbReference type="PRINTS" id="PR00344">
    <property type="entry name" value="BCTRLSENSOR"/>
</dbReference>
<protein>
    <recommendedName>
        <fullName evidence="2">histidine kinase</fullName>
        <ecNumber evidence="2">2.7.13.3</ecNumber>
    </recommendedName>
</protein>
<dbReference type="PROSITE" id="PS50109">
    <property type="entry name" value="HIS_KIN"/>
    <property type="match status" value="1"/>
</dbReference>
<dbReference type="PROSITE" id="PS50110">
    <property type="entry name" value="RESPONSE_REGULATORY"/>
    <property type="match status" value="1"/>
</dbReference>
<evidence type="ECO:0000313" key="8">
    <source>
        <dbReference type="Proteomes" id="UP000190774"/>
    </source>
</evidence>
<feature type="domain" description="Histidine kinase" evidence="5">
    <location>
        <begin position="165"/>
        <end position="390"/>
    </location>
</feature>
<dbReference type="Gene3D" id="3.30.565.10">
    <property type="entry name" value="Histidine kinase-like ATPase, C-terminal domain"/>
    <property type="match status" value="1"/>
</dbReference>
<reference evidence="8" key="1">
    <citation type="submission" date="2017-02" db="EMBL/GenBank/DDBJ databases">
        <authorList>
            <person name="Varghese N."/>
            <person name="Submissions S."/>
        </authorList>
    </citation>
    <scope>NUCLEOTIDE SEQUENCE [LARGE SCALE GENOMIC DNA]</scope>
    <source>
        <strain evidence="8">ATCC 700200</strain>
    </source>
</reference>
<dbReference type="InterPro" id="IPR005467">
    <property type="entry name" value="His_kinase_dom"/>
</dbReference>
<keyword evidence="3 4" id="KW-0597">Phosphoprotein</keyword>
<dbReference type="OrthoDB" id="9802066at2"/>
<dbReference type="Proteomes" id="UP000190774">
    <property type="component" value="Unassembled WGS sequence"/>
</dbReference>
<dbReference type="InterPro" id="IPR036890">
    <property type="entry name" value="HATPase_C_sf"/>
</dbReference>
<dbReference type="RefSeq" id="WP_078813915.1">
    <property type="nucleotide sequence ID" value="NZ_FUYE01000008.1"/>
</dbReference>
<dbReference type="Pfam" id="PF00072">
    <property type="entry name" value="Response_reg"/>
    <property type="match status" value="1"/>
</dbReference>
<dbReference type="EC" id="2.7.13.3" evidence="2"/>
<dbReference type="CDD" id="cd17569">
    <property type="entry name" value="REC_HupR-like"/>
    <property type="match status" value="1"/>
</dbReference>
<keyword evidence="7" id="KW-0418">Kinase</keyword>
<dbReference type="SMART" id="SM00448">
    <property type="entry name" value="REC"/>
    <property type="match status" value="1"/>
</dbReference>
<dbReference type="InterPro" id="IPR004358">
    <property type="entry name" value="Sig_transdc_His_kin-like_C"/>
</dbReference>
<evidence type="ECO:0000259" key="6">
    <source>
        <dbReference type="PROSITE" id="PS50110"/>
    </source>
</evidence>
<dbReference type="GO" id="GO:0000155">
    <property type="term" value="F:phosphorelay sensor kinase activity"/>
    <property type="evidence" value="ECO:0007669"/>
    <property type="project" value="TreeGrafter"/>
</dbReference>
<name>A0A1T4Y9A6_9BACT</name>
<proteinExistence type="predicted"/>
<comment type="catalytic activity">
    <reaction evidence="1">
        <text>ATP + protein L-histidine = ADP + protein N-phospho-L-histidine.</text>
        <dbReference type="EC" id="2.7.13.3"/>
    </reaction>
</comment>
<evidence type="ECO:0000256" key="3">
    <source>
        <dbReference type="ARBA" id="ARBA00022553"/>
    </source>
</evidence>
<dbReference type="PANTHER" id="PTHR43547:SF2">
    <property type="entry name" value="HYBRID SIGNAL TRANSDUCTION HISTIDINE KINASE C"/>
    <property type="match status" value="1"/>
</dbReference>
<evidence type="ECO:0000259" key="5">
    <source>
        <dbReference type="PROSITE" id="PS50109"/>
    </source>
</evidence>
<feature type="modified residue" description="4-aspartylphosphate" evidence="4">
    <location>
        <position position="61"/>
    </location>
</feature>
<dbReference type="SUPFAM" id="SSF52172">
    <property type="entry name" value="CheY-like"/>
    <property type="match status" value="1"/>
</dbReference>
<evidence type="ECO:0000256" key="1">
    <source>
        <dbReference type="ARBA" id="ARBA00000085"/>
    </source>
</evidence>
<dbReference type="InterPro" id="IPR003594">
    <property type="entry name" value="HATPase_dom"/>
</dbReference>
<evidence type="ECO:0000256" key="4">
    <source>
        <dbReference type="PROSITE-ProRule" id="PRU00169"/>
    </source>
</evidence>
<gene>
    <name evidence="7" type="ORF">SAMN02745166_02732</name>
</gene>
<sequence length="421" mass="47220">MQNLYDYKRYAILYVDDEEMALKYFEKTFGGEFRIITATNANDGLKLIESRGDEIGVLLTDQRMPGQKGVQLLERARQIRPKIVRMMITAFADFGVTVDAVNLGNVFRYVSKPLQVEDMRNTLRRAMEFFLLQRERDDLLREKLSVLQNMVITDRVISLGVLASGLCQHLRNPLEAVQTFLNLTPSKLREEAVDMDRLQNPSFWQDFHSQVLRQAGRISELIGQLDGASLTDSAKAESQVNPKEALLSVVSSLMPALEAKGMRLDLDVGDDLPEISSDGRRFERMFQLLLQDEVDVLPAGSRIAVSARAQRFADKPVSIQFVVQDNGPGLPQSSLRSVFDPFAMHAETGPDFGLNLMAVYFLVFHHGGHIQAENTADQGARFTIDLPLLAESPAPTATSSRDFVTKVLMNDLLWERLLAGD</sequence>
<dbReference type="SMART" id="SM00387">
    <property type="entry name" value="HATPase_c"/>
    <property type="match status" value="1"/>
</dbReference>
<feature type="domain" description="Response regulatory" evidence="6">
    <location>
        <begin position="11"/>
        <end position="127"/>
    </location>
</feature>
<dbReference type="SUPFAM" id="SSF55874">
    <property type="entry name" value="ATPase domain of HSP90 chaperone/DNA topoisomerase II/histidine kinase"/>
    <property type="match status" value="1"/>
</dbReference>
<accession>A0A1T4Y9A6</accession>
<dbReference type="EMBL" id="FUYE01000008">
    <property type="protein sequence ID" value="SKA98336.1"/>
    <property type="molecule type" value="Genomic_DNA"/>
</dbReference>
<dbReference type="Pfam" id="PF02518">
    <property type="entry name" value="HATPase_c"/>
    <property type="match status" value="1"/>
</dbReference>
<keyword evidence="8" id="KW-1185">Reference proteome</keyword>
<dbReference type="PANTHER" id="PTHR43547">
    <property type="entry name" value="TWO-COMPONENT HISTIDINE KINASE"/>
    <property type="match status" value="1"/>
</dbReference>